<dbReference type="AlphaFoldDB" id="A0A0A8ZVP7"/>
<reference evidence="1" key="2">
    <citation type="journal article" date="2015" name="Data Brief">
        <title>Shoot transcriptome of the giant reed, Arundo donax.</title>
        <authorList>
            <person name="Barrero R.A."/>
            <person name="Guerrero F.D."/>
            <person name="Moolhuijzen P."/>
            <person name="Goolsby J.A."/>
            <person name="Tidwell J."/>
            <person name="Bellgard S.E."/>
            <person name="Bellgard M.I."/>
        </authorList>
    </citation>
    <scope>NUCLEOTIDE SEQUENCE</scope>
    <source>
        <tissue evidence="1">Shoot tissue taken approximately 20 cm above the soil surface</tissue>
    </source>
</reference>
<accession>A0A0A8ZVP7</accession>
<evidence type="ECO:0000313" key="1">
    <source>
        <dbReference type="EMBL" id="JAD41773.1"/>
    </source>
</evidence>
<proteinExistence type="predicted"/>
<dbReference type="EMBL" id="GBRH01256122">
    <property type="protein sequence ID" value="JAD41773.1"/>
    <property type="molecule type" value="Transcribed_RNA"/>
</dbReference>
<sequence length="79" mass="9035">MWSLDDTDEDADAIEPIVGGHRRARWHDDHIGVGLVFEDDLLRLLRTQPHHLRPRRLAGGAAGQLHFRRGAHRRSILDS</sequence>
<reference evidence="1" key="1">
    <citation type="submission" date="2014-09" db="EMBL/GenBank/DDBJ databases">
        <authorList>
            <person name="Magalhaes I.L.F."/>
            <person name="Oliveira U."/>
            <person name="Santos F.R."/>
            <person name="Vidigal T.H.D.A."/>
            <person name="Brescovit A.D."/>
            <person name="Santos A.J."/>
        </authorList>
    </citation>
    <scope>NUCLEOTIDE SEQUENCE</scope>
    <source>
        <tissue evidence="1">Shoot tissue taken approximately 20 cm above the soil surface</tissue>
    </source>
</reference>
<protein>
    <submittedName>
        <fullName evidence="1">Uncharacterized protein</fullName>
    </submittedName>
</protein>
<name>A0A0A8ZVP7_ARUDO</name>
<organism evidence="1">
    <name type="scientific">Arundo donax</name>
    <name type="common">Giant reed</name>
    <name type="synonym">Donax arundinaceus</name>
    <dbReference type="NCBI Taxonomy" id="35708"/>
    <lineage>
        <taxon>Eukaryota</taxon>
        <taxon>Viridiplantae</taxon>
        <taxon>Streptophyta</taxon>
        <taxon>Embryophyta</taxon>
        <taxon>Tracheophyta</taxon>
        <taxon>Spermatophyta</taxon>
        <taxon>Magnoliopsida</taxon>
        <taxon>Liliopsida</taxon>
        <taxon>Poales</taxon>
        <taxon>Poaceae</taxon>
        <taxon>PACMAD clade</taxon>
        <taxon>Arundinoideae</taxon>
        <taxon>Arundineae</taxon>
        <taxon>Arundo</taxon>
    </lineage>
</organism>